<dbReference type="GO" id="GO:0005886">
    <property type="term" value="C:plasma membrane"/>
    <property type="evidence" value="ECO:0007669"/>
    <property type="project" value="TreeGrafter"/>
</dbReference>
<evidence type="ECO:0000256" key="1">
    <source>
        <dbReference type="ARBA" id="ARBA00022448"/>
    </source>
</evidence>
<dbReference type="RefSeq" id="WP_145198811.1">
    <property type="nucleotide sequence ID" value="NZ_CP036267.1"/>
</dbReference>
<dbReference type="GO" id="GO:0022857">
    <property type="term" value="F:transmembrane transporter activity"/>
    <property type="evidence" value="ECO:0007669"/>
    <property type="project" value="TreeGrafter"/>
</dbReference>
<dbReference type="SUPFAM" id="SSF52540">
    <property type="entry name" value="P-loop containing nucleoside triphosphate hydrolases"/>
    <property type="match status" value="1"/>
</dbReference>
<organism evidence="6 7">
    <name type="scientific">Thalassoglobus polymorphus</name>
    <dbReference type="NCBI Taxonomy" id="2527994"/>
    <lineage>
        <taxon>Bacteria</taxon>
        <taxon>Pseudomonadati</taxon>
        <taxon>Planctomycetota</taxon>
        <taxon>Planctomycetia</taxon>
        <taxon>Planctomycetales</taxon>
        <taxon>Planctomycetaceae</taxon>
        <taxon>Thalassoglobus</taxon>
    </lineage>
</organism>
<dbReference type="InterPro" id="IPR003439">
    <property type="entry name" value="ABC_transporter-like_ATP-bd"/>
</dbReference>
<evidence type="ECO:0000313" key="6">
    <source>
        <dbReference type="EMBL" id="QDT33069.1"/>
    </source>
</evidence>
<protein>
    <submittedName>
        <fullName evidence="6">Lipoprotein-releasing system ATP-binding protein LolD</fullName>
        <ecNumber evidence="6">3.6.3.-</ecNumber>
    </submittedName>
</protein>
<name>A0A517QN57_9PLAN</name>
<evidence type="ECO:0000256" key="3">
    <source>
        <dbReference type="ARBA" id="ARBA00022840"/>
    </source>
</evidence>
<feature type="domain" description="ABC transporter" evidence="5">
    <location>
        <begin position="3"/>
        <end position="227"/>
    </location>
</feature>
<comment type="similarity">
    <text evidence="4">Belongs to the ABC transporter superfamily. Macrolide exporter (TC 3.A.1.122) family.</text>
</comment>
<dbReference type="CDD" id="cd03255">
    <property type="entry name" value="ABC_MJ0796_LolCDE_FtsE"/>
    <property type="match status" value="1"/>
</dbReference>
<reference evidence="6 7" key="1">
    <citation type="submission" date="2019-02" db="EMBL/GenBank/DDBJ databases">
        <title>Deep-cultivation of Planctomycetes and their phenomic and genomic characterization uncovers novel biology.</title>
        <authorList>
            <person name="Wiegand S."/>
            <person name="Jogler M."/>
            <person name="Boedeker C."/>
            <person name="Pinto D."/>
            <person name="Vollmers J."/>
            <person name="Rivas-Marin E."/>
            <person name="Kohn T."/>
            <person name="Peeters S.H."/>
            <person name="Heuer A."/>
            <person name="Rast P."/>
            <person name="Oberbeckmann S."/>
            <person name="Bunk B."/>
            <person name="Jeske O."/>
            <person name="Meyerdierks A."/>
            <person name="Storesund J.E."/>
            <person name="Kallscheuer N."/>
            <person name="Luecker S."/>
            <person name="Lage O.M."/>
            <person name="Pohl T."/>
            <person name="Merkel B.J."/>
            <person name="Hornburger P."/>
            <person name="Mueller R.-W."/>
            <person name="Bruemmer F."/>
            <person name="Labrenz M."/>
            <person name="Spormann A.M."/>
            <person name="Op den Camp H."/>
            <person name="Overmann J."/>
            <person name="Amann R."/>
            <person name="Jetten M.S.M."/>
            <person name="Mascher T."/>
            <person name="Medema M.H."/>
            <person name="Devos D.P."/>
            <person name="Kaster A.-K."/>
            <person name="Ovreas L."/>
            <person name="Rohde M."/>
            <person name="Galperin M.Y."/>
            <person name="Jogler C."/>
        </authorList>
    </citation>
    <scope>NUCLEOTIDE SEQUENCE [LARGE SCALE GENOMIC DNA]</scope>
    <source>
        <strain evidence="6 7">Mal48</strain>
    </source>
</reference>
<keyword evidence="3 6" id="KW-0067">ATP-binding</keyword>
<dbReference type="Proteomes" id="UP000315724">
    <property type="component" value="Chromosome"/>
</dbReference>
<dbReference type="InterPro" id="IPR017871">
    <property type="entry name" value="ABC_transporter-like_CS"/>
</dbReference>
<dbReference type="SMART" id="SM00382">
    <property type="entry name" value="AAA"/>
    <property type="match status" value="1"/>
</dbReference>
<evidence type="ECO:0000259" key="5">
    <source>
        <dbReference type="PROSITE" id="PS50893"/>
    </source>
</evidence>
<keyword evidence="7" id="KW-1185">Reference proteome</keyword>
<dbReference type="InterPro" id="IPR027417">
    <property type="entry name" value="P-loop_NTPase"/>
</dbReference>
<dbReference type="InterPro" id="IPR003593">
    <property type="entry name" value="AAA+_ATPase"/>
</dbReference>
<proteinExistence type="inferred from homology"/>
<dbReference type="PANTHER" id="PTHR24220:SF689">
    <property type="entry name" value="LIPOPROTEIN-RELEASING SYSTEM ATP-BINDING PROTEIN LOLD"/>
    <property type="match status" value="1"/>
</dbReference>
<dbReference type="GO" id="GO:0005524">
    <property type="term" value="F:ATP binding"/>
    <property type="evidence" value="ECO:0007669"/>
    <property type="project" value="UniProtKB-KW"/>
</dbReference>
<accession>A0A517QN57</accession>
<dbReference type="Gene3D" id="3.40.50.300">
    <property type="entry name" value="P-loop containing nucleotide triphosphate hydrolases"/>
    <property type="match status" value="1"/>
</dbReference>
<evidence type="ECO:0000313" key="7">
    <source>
        <dbReference type="Proteomes" id="UP000315724"/>
    </source>
</evidence>
<gene>
    <name evidence="6" type="primary">lolD_5</name>
    <name evidence="6" type="ORF">Mal48_23210</name>
</gene>
<dbReference type="GO" id="GO:0016887">
    <property type="term" value="F:ATP hydrolysis activity"/>
    <property type="evidence" value="ECO:0007669"/>
    <property type="project" value="InterPro"/>
</dbReference>
<dbReference type="PROSITE" id="PS50893">
    <property type="entry name" value="ABC_TRANSPORTER_2"/>
    <property type="match status" value="1"/>
</dbReference>
<dbReference type="FunFam" id="3.40.50.300:FF:000032">
    <property type="entry name" value="Export ABC transporter ATP-binding protein"/>
    <property type="match status" value="1"/>
</dbReference>
<dbReference type="GO" id="GO:0098796">
    <property type="term" value="C:membrane protein complex"/>
    <property type="evidence" value="ECO:0007669"/>
    <property type="project" value="UniProtKB-ARBA"/>
</dbReference>
<dbReference type="PROSITE" id="PS00211">
    <property type="entry name" value="ABC_TRANSPORTER_1"/>
    <property type="match status" value="1"/>
</dbReference>
<keyword evidence="2" id="KW-0547">Nucleotide-binding</keyword>
<keyword evidence="6" id="KW-0449">Lipoprotein</keyword>
<keyword evidence="6" id="KW-0378">Hydrolase</keyword>
<dbReference type="EMBL" id="CP036267">
    <property type="protein sequence ID" value="QDT33069.1"/>
    <property type="molecule type" value="Genomic_DNA"/>
</dbReference>
<evidence type="ECO:0000256" key="4">
    <source>
        <dbReference type="ARBA" id="ARBA00038388"/>
    </source>
</evidence>
<dbReference type="OrthoDB" id="273392at2"/>
<dbReference type="Pfam" id="PF00005">
    <property type="entry name" value="ABC_tran"/>
    <property type="match status" value="1"/>
</dbReference>
<dbReference type="AlphaFoldDB" id="A0A517QN57"/>
<sequence>MLLQLQNISKTYQDGSSSVQAVDGVSMQLDAGEFVAVQGPSGCGKSTLLLTAGGLLKPTSGTVTIDGQDPYSMTADERANFRARTIGFVFQQFHLVPYLSVYENILAPGMAVKTKANPERAQQLIERFGLTDRQHHVPAKLSSGERQRVAMARSLLNEPELILADEPTGNLDHENAEILLQFLAEFASEGGGVLLVTHDDRAVSHAQKAIHILDGKLTSPATAMNPV</sequence>
<keyword evidence="1" id="KW-0813">Transport</keyword>
<dbReference type="InterPro" id="IPR015854">
    <property type="entry name" value="ABC_transpr_LolD-like"/>
</dbReference>
<dbReference type="KEGG" id="tpol:Mal48_23210"/>
<evidence type="ECO:0000256" key="2">
    <source>
        <dbReference type="ARBA" id="ARBA00022741"/>
    </source>
</evidence>
<dbReference type="PANTHER" id="PTHR24220">
    <property type="entry name" value="IMPORT ATP-BINDING PROTEIN"/>
    <property type="match status" value="1"/>
</dbReference>
<dbReference type="InterPro" id="IPR017911">
    <property type="entry name" value="MacB-like_ATP-bd"/>
</dbReference>
<dbReference type="EC" id="3.6.3.-" evidence="6"/>